<feature type="transmembrane region" description="Helical" evidence="2">
    <location>
        <begin position="421"/>
        <end position="439"/>
    </location>
</feature>
<evidence type="ECO:0000313" key="3">
    <source>
        <dbReference type="EMBL" id="HJB37753.1"/>
    </source>
</evidence>
<evidence type="ECO:0000256" key="1">
    <source>
        <dbReference type="SAM" id="Coils"/>
    </source>
</evidence>
<evidence type="ECO:0000313" key="4">
    <source>
        <dbReference type="Proteomes" id="UP000824214"/>
    </source>
</evidence>
<feature type="transmembrane region" description="Helical" evidence="2">
    <location>
        <begin position="459"/>
        <end position="477"/>
    </location>
</feature>
<feature type="transmembrane region" description="Helical" evidence="2">
    <location>
        <begin position="315"/>
        <end position="336"/>
    </location>
</feature>
<keyword evidence="2" id="KW-0472">Membrane</keyword>
<feature type="transmembrane region" description="Helical" evidence="2">
    <location>
        <begin position="106"/>
        <end position="127"/>
    </location>
</feature>
<keyword evidence="1" id="KW-0175">Coiled coil</keyword>
<proteinExistence type="predicted"/>
<feature type="transmembrane region" description="Helical" evidence="2">
    <location>
        <begin position="142"/>
        <end position="167"/>
    </location>
</feature>
<feature type="transmembrane region" description="Helical" evidence="2">
    <location>
        <begin position="380"/>
        <end position="401"/>
    </location>
</feature>
<keyword evidence="2" id="KW-1133">Transmembrane helix</keyword>
<protein>
    <submittedName>
        <fullName evidence="3">ABC transporter permease</fullName>
    </submittedName>
</protein>
<feature type="transmembrane region" description="Helical" evidence="2">
    <location>
        <begin position="63"/>
        <end position="85"/>
    </location>
</feature>
<accession>A0A9D2LYV6</accession>
<dbReference type="AlphaFoldDB" id="A0A9D2LYV6"/>
<sequence>MAYTYLWCFFLFSFLGWCSEVVFAAVRERRFVNRGFLNGPLCPIYGLGVVAIDFFLRPFGSSLPVQLVGAMLLGSVLEYAAGFLLEKLFHQKWWDYSDTPHNLHGYICLKFSVVWGLAGALIVRYVMPLAHRLFGQIPRQVGWVLLVVLGSLFVADFLVTAIALIGLNRKLKNLEYVTSKLRQGSNKLGEDLFQGAVALHDKQQEGKQVLLTMGLAGKRALQKDWQREAARLKVKYEENIRNNWLRRRLQNAFPDLRILKYNEQLEELRQNMDVLRRRSWEALRKRNEDARAAYETRLVPGEERPFAFGLCYSKLFWIFMVGNVVGFVLETLYALVRTHEFQVRVGLVFGPFIPVYGLGAVAITLLLWRMYNQKDIMIFLASMFIGGAFEYLCSFVQQAVFGTVSWEYSDSPLNIGGRTNLMYSFFWGILGMVWVKDLYPAMSRTIQKIPKKVGRPLTVVFTVLMAIDVLLSAGAVYRRSERVNNIPATNVVQAFFDEYFPDSYLDFVFPHMQYVGKPELPAAPPKP</sequence>
<name>A0A9D2LYV6_9FIRM</name>
<dbReference type="Pfam" id="PF06541">
    <property type="entry name" value="ABC_trans_CmpB"/>
    <property type="match status" value="2"/>
</dbReference>
<gene>
    <name evidence="3" type="ORF">H9942_06755</name>
</gene>
<dbReference type="InterPro" id="IPR010540">
    <property type="entry name" value="CmpB_TMEM229"/>
</dbReference>
<dbReference type="EMBL" id="DWXZ01000138">
    <property type="protein sequence ID" value="HJB37753.1"/>
    <property type="molecule type" value="Genomic_DNA"/>
</dbReference>
<feature type="transmembrane region" description="Helical" evidence="2">
    <location>
        <begin position="348"/>
        <end position="368"/>
    </location>
</feature>
<reference evidence="3" key="2">
    <citation type="submission" date="2021-04" db="EMBL/GenBank/DDBJ databases">
        <authorList>
            <person name="Gilroy R."/>
        </authorList>
    </citation>
    <scope>NUCLEOTIDE SEQUENCE</scope>
    <source>
        <strain evidence="3">ChiBcolR8-3208</strain>
    </source>
</reference>
<dbReference type="Proteomes" id="UP000824214">
    <property type="component" value="Unassembled WGS sequence"/>
</dbReference>
<keyword evidence="2" id="KW-0812">Transmembrane</keyword>
<comment type="caution">
    <text evidence="3">The sequence shown here is derived from an EMBL/GenBank/DDBJ whole genome shotgun (WGS) entry which is preliminary data.</text>
</comment>
<organism evidence="3 4">
    <name type="scientific">Candidatus Acutalibacter ornithocaccae</name>
    <dbReference type="NCBI Taxonomy" id="2838416"/>
    <lineage>
        <taxon>Bacteria</taxon>
        <taxon>Bacillati</taxon>
        <taxon>Bacillota</taxon>
        <taxon>Clostridia</taxon>
        <taxon>Eubacteriales</taxon>
        <taxon>Acutalibacteraceae</taxon>
        <taxon>Acutalibacter</taxon>
    </lineage>
</organism>
<reference evidence="3" key="1">
    <citation type="journal article" date="2021" name="PeerJ">
        <title>Extensive microbial diversity within the chicken gut microbiome revealed by metagenomics and culture.</title>
        <authorList>
            <person name="Gilroy R."/>
            <person name="Ravi A."/>
            <person name="Getino M."/>
            <person name="Pursley I."/>
            <person name="Horton D.L."/>
            <person name="Alikhan N.F."/>
            <person name="Baker D."/>
            <person name="Gharbi K."/>
            <person name="Hall N."/>
            <person name="Watson M."/>
            <person name="Adriaenssens E.M."/>
            <person name="Foster-Nyarko E."/>
            <person name="Jarju S."/>
            <person name="Secka A."/>
            <person name="Antonio M."/>
            <person name="Oren A."/>
            <person name="Chaudhuri R.R."/>
            <person name="La Ragione R."/>
            <person name="Hildebrand F."/>
            <person name="Pallen M.J."/>
        </authorList>
    </citation>
    <scope>NUCLEOTIDE SEQUENCE</scope>
    <source>
        <strain evidence="3">ChiBcolR8-3208</strain>
    </source>
</reference>
<feature type="coiled-coil region" evidence="1">
    <location>
        <begin position="258"/>
        <end position="285"/>
    </location>
</feature>
<evidence type="ECO:0000256" key="2">
    <source>
        <dbReference type="SAM" id="Phobius"/>
    </source>
</evidence>